<feature type="domain" description="Putative carbohydrate metabolism" evidence="1">
    <location>
        <begin position="121"/>
        <end position="367"/>
    </location>
</feature>
<dbReference type="Gene3D" id="2.60.40.2340">
    <property type="match status" value="1"/>
</dbReference>
<dbReference type="PROSITE" id="PS51257">
    <property type="entry name" value="PROKAR_LIPOPROTEIN"/>
    <property type="match status" value="1"/>
</dbReference>
<evidence type="ECO:0000313" key="3">
    <source>
        <dbReference type="Proteomes" id="UP000255024"/>
    </source>
</evidence>
<dbReference type="EMBL" id="UGQL01000002">
    <property type="protein sequence ID" value="STZ69413.1"/>
    <property type="molecule type" value="Genomic_DNA"/>
</dbReference>
<dbReference type="Proteomes" id="UP000255024">
    <property type="component" value="Unassembled WGS sequence"/>
</dbReference>
<dbReference type="GO" id="GO:0016787">
    <property type="term" value="F:hydrolase activity"/>
    <property type="evidence" value="ECO:0007669"/>
    <property type="project" value="UniProtKB-KW"/>
</dbReference>
<dbReference type="Gene3D" id="2.60.120.890">
    <property type="entry name" value="BT2081, beta-jelly-roll domain"/>
    <property type="match status" value="1"/>
</dbReference>
<dbReference type="AlphaFoldDB" id="A0A378U5H8"/>
<evidence type="ECO:0000313" key="2">
    <source>
        <dbReference type="EMBL" id="STZ69413.1"/>
    </source>
</evidence>
<dbReference type="InterPro" id="IPR038653">
    <property type="entry name" value="Put_CMD_sf"/>
</dbReference>
<keyword evidence="3" id="KW-1185">Reference proteome</keyword>
<sequence>MRDKYIFLLTLLVGLFFSSCIKDEALNTEADIVTAKIPENLIKLPVEIENDFVTFYVNGSADITQLAPEFTLTEGATINPASGTMRDFTNPQFYTVTSQNGAYSKTYKISVYTAEISSTFSFENTRIFSNSGFYEWIEVDGEKEAKIWDSGNSGFYLSFLTDPQNRPDKDHMITTIEPQGKIGQGVRLETQKTGKMGQAFAAIAAGNLFTGKFETNITKPEESPRFGTNWEKAPTKLTGYFKYKKGEKFEIHSKDGQSNLTEDTFDIYAIYFKKDSPNDYLKATHDFRFIDNPQDDPRILSYARIKPEDRIETEQWTYFELPFITIAGRAYNPDDEYMLVIVLTSSLEGDKYNGAIGSRLSIDEIEVLTDQEINN</sequence>
<protein>
    <submittedName>
        <fullName evidence="2">Glycoside hydrolase</fullName>
    </submittedName>
</protein>
<reference evidence="2 3" key="1">
    <citation type="submission" date="2018-06" db="EMBL/GenBank/DDBJ databases">
        <authorList>
            <consortium name="Pathogen Informatics"/>
            <person name="Doyle S."/>
        </authorList>
    </citation>
    <scope>NUCLEOTIDE SEQUENCE [LARGE SCALE GENOMIC DNA]</scope>
    <source>
        <strain evidence="2 3">NCTC11179</strain>
    </source>
</reference>
<evidence type="ECO:0000259" key="1">
    <source>
        <dbReference type="Pfam" id="PF13201"/>
    </source>
</evidence>
<dbReference type="RefSeq" id="WP_115092159.1">
    <property type="nucleotide sequence ID" value="NZ_CP068107.1"/>
</dbReference>
<proteinExistence type="predicted"/>
<keyword evidence="2" id="KW-0378">Hydrolase</keyword>
<gene>
    <name evidence="2" type="ORF">NCTC11179_02919</name>
</gene>
<dbReference type="Pfam" id="PF13201">
    <property type="entry name" value="PCMD"/>
    <property type="match status" value="1"/>
</dbReference>
<name>A0A378U5H8_MYROD</name>
<accession>A0A378U5H8</accession>
<dbReference type="InterPro" id="IPR025112">
    <property type="entry name" value="PCMD"/>
</dbReference>
<organism evidence="2 3">
    <name type="scientific">Myroides odoratus</name>
    <name type="common">Flavobacterium odoratum</name>
    <dbReference type="NCBI Taxonomy" id="256"/>
    <lineage>
        <taxon>Bacteria</taxon>
        <taxon>Pseudomonadati</taxon>
        <taxon>Bacteroidota</taxon>
        <taxon>Flavobacteriia</taxon>
        <taxon>Flavobacteriales</taxon>
        <taxon>Flavobacteriaceae</taxon>
        <taxon>Myroides</taxon>
    </lineage>
</organism>